<feature type="domain" description="Heterokaryon incompatibility" evidence="1">
    <location>
        <begin position="21"/>
        <end position="111"/>
    </location>
</feature>
<dbReference type="EMBL" id="JAULSV010000004">
    <property type="protein sequence ID" value="KAK0646820.1"/>
    <property type="molecule type" value="Genomic_DNA"/>
</dbReference>
<accession>A0AA40CPZ5</accession>
<dbReference type="Pfam" id="PF26640">
    <property type="entry name" value="DUF8212"/>
    <property type="match status" value="1"/>
</dbReference>
<proteinExistence type="predicted"/>
<evidence type="ECO:0000313" key="4">
    <source>
        <dbReference type="Proteomes" id="UP001174936"/>
    </source>
</evidence>
<evidence type="ECO:0000313" key="3">
    <source>
        <dbReference type="EMBL" id="KAK0646820.1"/>
    </source>
</evidence>
<reference evidence="3" key="1">
    <citation type="submission" date="2023-06" db="EMBL/GenBank/DDBJ databases">
        <title>Genome-scale phylogeny and comparative genomics of the fungal order Sordariales.</title>
        <authorList>
            <consortium name="Lawrence Berkeley National Laboratory"/>
            <person name="Hensen N."/>
            <person name="Bonometti L."/>
            <person name="Westerberg I."/>
            <person name="Brannstrom I.O."/>
            <person name="Guillou S."/>
            <person name="Cros-Aarteil S."/>
            <person name="Calhoun S."/>
            <person name="Haridas S."/>
            <person name="Kuo A."/>
            <person name="Mondo S."/>
            <person name="Pangilinan J."/>
            <person name="Riley R."/>
            <person name="Labutti K."/>
            <person name="Andreopoulos B."/>
            <person name="Lipzen A."/>
            <person name="Chen C."/>
            <person name="Yanf M."/>
            <person name="Daum C."/>
            <person name="Ng V."/>
            <person name="Clum A."/>
            <person name="Steindorff A."/>
            <person name="Ohm R."/>
            <person name="Martin F."/>
            <person name="Silar P."/>
            <person name="Natvig D."/>
            <person name="Lalanne C."/>
            <person name="Gautier V."/>
            <person name="Ament-Velasquez S.L."/>
            <person name="Kruys A."/>
            <person name="Hutchinson M.I."/>
            <person name="Powell A.J."/>
            <person name="Barry K."/>
            <person name="Miller A.N."/>
            <person name="Grigoriev I.V."/>
            <person name="Debuchy R."/>
            <person name="Gladieux P."/>
            <person name="Thoren M.H."/>
            <person name="Johannesson H."/>
        </authorList>
    </citation>
    <scope>NUCLEOTIDE SEQUENCE</scope>
    <source>
        <strain evidence="3">SMH2532-1</strain>
    </source>
</reference>
<protein>
    <submittedName>
        <fullName evidence="3">Heterokaryon incompatibility protein-domain-containing protein</fullName>
    </submittedName>
</protein>
<evidence type="ECO:0000259" key="1">
    <source>
        <dbReference type="Pfam" id="PF06985"/>
    </source>
</evidence>
<name>A0AA40CPZ5_9PEZI</name>
<dbReference type="AlphaFoldDB" id="A0AA40CPZ5"/>
<keyword evidence="4" id="KW-1185">Reference proteome</keyword>
<feature type="domain" description="DUF8212" evidence="2">
    <location>
        <begin position="217"/>
        <end position="248"/>
    </location>
</feature>
<evidence type="ECO:0000259" key="2">
    <source>
        <dbReference type="Pfam" id="PF26640"/>
    </source>
</evidence>
<organism evidence="3 4">
    <name type="scientific">Cercophora newfieldiana</name>
    <dbReference type="NCBI Taxonomy" id="92897"/>
    <lineage>
        <taxon>Eukaryota</taxon>
        <taxon>Fungi</taxon>
        <taxon>Dikarya</taxon>
        <taxon>Ascomycota</taxon>
        <taxon>Pezizomycotina</taxon>
        <taxon>Sordariomycetes</taxon>
        <taxon>Sordariomycetidae</taxon>
        <taxon>Sordariales</taxon>
        <taxon>Lasiosphaeriaceae</taxon>
        <taxon>Cercophora</taxon>
    </lineage>
</organism>
<gene>
    <name evidence="3" type="ORF">B0T16DRAFT_312614</name>
</gene>
<dbReference type="PANTHER" id="PTHR10622:SF10">
    <property type="entry name" value="HET DOMAIN-CONTAINING PROTEIN"/>
    <property type="match status" value="1"/>
</dbReference>
<dbReference type="InterPro" id="IPR010730">
    <property type="entry name" value="HET"/>
</dbReference>
<dbReference type="Proteomes" id="UP001174936">
    <property type="component" value="Unassembled WGS sequence"/>
</dbReference>
<comment type="caution">
    <text evidence="3">The sequence shown here is derived from an EMBL/GenBank/DDBJ whole genome shotgun (WGS) entry which is preliminary data.</text>
</comment>
<dbReference type="Pfam" id="PF06985">
    <property type="entry name" value="HET"/>
    <property type="match status" value="1"/>
</dbReference>
<feature type="non-terminal residue" evidence="3">
    <location>
        <position position="301"/>
    </location>
</feature>
<dbReference type="InterPro" id="IPR058525">
    <property type="entry name" value="DUF8212"/>
</dbReference>
<sequence length="301" mass="33970">MRLINCKTFLLEEVFNNIPPYAILSHTWGPGELTLQDWLSGEAARNKPGYAKIEWSCKQAQSDGIGYLWVDTCCIDKTSSSELSEAINSMFAWYRDSSVCYAFLADVGESDDQAFRASRWFTRGWTLQELIAPADLVFYSKTWTPLGTKFTKRALLSSITGIDSDYLRQPKKIHHASISRRMSWMANRTTTRVEDIAYCMLGIFGINMALLYGEGARAFLRLQEEIIKVSDDQTIFCWQDTQQAQTSSTRNVLHDWASILAPFPAVFQSSSRFFPRSEGGGTSAARPYSITNRGLQITAPL</sequence>
<dbReference type="PANTHER" id="PTHR10622">
    <property type="entry name" value="HET DOMAIN-CONTAINING PROTEIN"/>
    <property type="match status" value="1"/>
</dbReference>